<name>A0ABU9APU0_9BACT</name>
<protein>
    <submittedName>
        <fullName evidence="7">Serine/threonine-protein kinase</fullName>
        <ecNumber evidence="7">2.7.11.1</ecNumber>
    </submittedName>
</protein>
<reference evidence="7 8" key="1">
    <citation type="submission" date="2024-04" db="EMBL/GenBank/DDBJ databases">
        <title>Luteolibacter sp. isolated from soil.</title>
        <authorList>
            <person name="An J."/>
        </authorList>
    </citation>
    <scope>NUCLEOTIDE SEQUENCE [LARGE SCALE GENOMIC DNA]</scope>
    <source>
        <strain evidence="7 8">Y139</strain>
    </source>
</reference>
<evidence type="ECO:0000313" key="8">
    <source>
        <dbReference type="Proteomes" id="UP001371305"/>
    </source>
</evidence>
<dbReference type="InterPro" id="IPR000719">
    <property type="entry name" value="Prot_kinase_dom"/>
</dbReference>
<accession>A0ABU9APU0</accession>
<sequence>MAAQIDRLLFVAASSIASPADRRAFLEFSCNGNTALRELIEELLELEGNSEEFFEFEPTMDQTVRPDGEEESGVGARIGPYRLIDRLGAGGCGVVYLAEQMEPVKRKVALKVVRIGMDTENVIARFNMEREALALMDHPNIARVLDAGVTGSGRPYFAMELVDGEKITEYCDRKRLGLRHRLELFVQVCEAIQHAHQKGVIHRDIKPSNILVRDHDGRAVPKVIDFGIAKATIASSEAEATITRSGQFMGTPAYMSPEQADGEGDIDTRSDIYSLGAVLCELLRGFPPFEHEEFKDRGVEQIRSLIRDQEVGVPSAKLRTMPKERLAKIALHRAIDPHRLPAILEGDLDWIVMKAIEKDRSRRYEMASGFAMDVQRYLQEEAVVARPPSRWYLFSKLVRRNRALFAAGAVALIGLLGGLGVATWLFLRESDARRDAEKARTAAEESRAQVELARANESRLYRLAQSADIVTQAAVLIRYGEVNEADQLVSGLSVDQFPPSLESVNTLVAVANLNLKNTRWKPAADRFDALVHVLANVDMKDTDANSREWLPAATALKEWGDPRQYAELRKLALRRFRESTNSTVAEHLFKITLLEPTDAETLQSLASVAAITEGTVAGPNKEHDTHLVAWRQFTLALYAYRQGRLEDARSWSMKALAVKGSQTRDAVCTAILALIDLRYGRRTEALEGLEKVREDVRTWEAGPLDLEANQRLYWSNWAIARILLGEADALVSATGMERLSGQ</sequence>
<proteinExistence type="predicted"/>
<dbReference type="SMART" id="SM00220">
    <property type="entry name" value="S_TKc"/>
    <property type="match status" value="1"/>
</dbReference>
<dbReference type="Gene3D" id="1.10.510.10">
    <property type="entry name" value="Transferase(Phosphotransferase) domain 1"/>
    <property type="match status" value="1"/>
</dbReference>
<evidence type="ECO:0000256" key="4">
    <source>
        <dbReference type="ARBA" id="ARBA00022840"/>
    </source>
</evidence>
<dbReference type="EC" id="2.7.11.1" evidence="7"/>
<keyword evidence="2" id="KW-0547">Nucleotide-binding</keyword>
<dbReference type="InterPro" id="IPR008271">
    <property type="entry name" value="Ser/Thr_kinase_AS"/>
</dbReference>
<organism evidence="7 8">
    <name type="scientific">Luteolibacter soli</name>
    <dbReference type="NCBI Taxonomy" id="3135280"/>
    <lineage>
        <taxon>Bacteria</taxon>
        <taxon>Pseudomonadati</taxon>
        <taxon>Verrucomicrobiota</taxon>
        <taxon>Verrucomicrobiia</taxon>
        <taxon>Verrucomicrobiales</taxon>
        <taxon>Verrucomicrobiaceae</taxon>
        <taxon>Luteolibacter</taxon>
    </lineage>
</organism>
<dbReference type="CDD" id="cd14014">
    <property type="entry name" value="STKc_PknB_like"/>
    <property type="match status" value="1"/>
</dbReference>
<keyword evidence="5" id="KW-0472">Membrane</keyword>
<feature type="domain" description="Protein kinase" evidence="6">
    <location>
        <begin position="81"/>
        <end position="378"/>
    </location>
</feature>
<evidence type="ECO:0000313" key="7">
    <source>
        <dbReference type="EMBL" id="MEK7949709.1"/>
    </source>
</evidence>
<evidence type="ECO:0000256" key="2">
    <source>
        <dbReference type="ARBA" id="ARBA00022741"/>
    </source>
</evidence>
<evidence type="ECO:0000256" key="3">
    <source>
        <dbReference type="ARBA" id="ARBA00022777"/>
    </source>
</evidence>
<gene>
    <name evidence="7" type="ORF">WKV53_04350</name>
</gene>
<dbReference type="SUPFAM" id="SSF48452">
    <property type="entry name" value="TPR-like"/>
    <property type="match status" value="1"/>
</dbReference>
<evidence type="ECO:0000259" key="6">
    <source>
        <dbReference type="PROSITE" id="PS50011"/>
    </source>
</evidence>
<dbReference type="Pfam" id="PF00069">
    <property type="entry name" value="Pkinase"/>
    <property type="match status" value="1"/>
</dbReference>
<dbReference type="GO" id="GO:0004674">
    <property type="term" value="F:protein serine/threonine kinase activity"/>
    <property type="evidence" value="ECO:0007669"/>
    <property type="project" value="UniProtKB-EC"/>
</dbReference>
<keyword evidence="4" id="KW-0067">ATP-binding</keyword>
<keyword evidence="3 7" id="KW-0418">Kinase</keyword>
<dbReference type="InterPro" id="IPR011009">
    <property type="entry name" value="Kinase-like_dom_sf"/>
</dbReference>
<dbReference type="RefSeq" id="WP_341403127.1">
    <property type="nucleotide sequence ID" value="NZ_JBBUKT010000001.1"/>
</dbReference>
<dbReference type="PROSITE" id="PS00108">
    <property type="entry name" value="PROTEIN_KINASE_ST"/>
    <property type="match status" value="1"/>
</dbReference>
<keyword evidence="5" id="KW-0812">Transmembrane</keyword>
<dbReference type="SUPFAM" id="SSF56112">
    <property type="entry name" value="Protein kinase-like (PK-like)"/>
    <property type="match status" value="1"/>
</dbReference>
<dbReference type="PANTHER" id="PTHR43289:SF6">
    <property type="entry name" value="SERINE_THREONINE-PROTEIN KINASE NEKL-3"/>
    <property type="match status" value="1"/>
</dbReference>
<keyword evidence="5" id="KW-1133">Transmembrane helix</keyword>
<dbReference type="PANTHER" id="PTHR43289">
    <property type="entry name" value="MITOGEN-ACTIVATED PROTEIN KINASE KINASE KINASE 20-RELATED"/>
    <property type="match status" value="1"/>
</dbReference>
<dbReference type="Proteomes" id="UP001371305">
    <property type="component" value="Unassembled WGS sequence"/>
</dbReference>
<dbReference type="InterPro" id="IPR011990">
    <property type="entry name" value="TPR-like_helical_dom_sf"/>
</dbReference>
<dbReference type="EMBL" id="JBBUKT010000001">
    <property type="protein sequence ID" value="MEK7949709.1"/>
    <property type="molecule type" value="Genomic_DNA"/>
</dbReference>
<dbReference type="Gene3D" id="3.30.200.20">
    <property type="entry name" value="Phosphorylase Kinase, domain 1"/>
    <property type="match status" value="1"/>
</dbReference>
<feature type="transmembrane region" description="Helical" evidence="5">
    <location>
        <begin position="403"/>
        <end position="427"/>
    </location>
</feature>
<dbReference type="PROSITE" id="PS50011">
    <property type="entry name" value="PROTEIN_KINASE_DOM"/>
    <property type="match status" value="1"/>
</dbReference>
<evidence type="ECO:0000256" key="1">
    <source>
        <dbReference type="ARBA" id="ARBA00022679"/>
    </source>
</evidence>
<evidence type="ECO:0000256" key="5">
    <source>
        <dbReference type="SAM" id="Phobius"/>
    </source>
</evidence>
<comment type="caution">
    <text evidence="7">The sequence shown here is derived from an EMBL/GenBank/DDBJ whole genome shotgun (WGS) entry which is preliminary data.</text>
</comment>
<keyword evidence="1 7" id="KW-0808">Transferase</keyword>
<keyword evidence="8" id="KW-1185">Reference proteome</keyword>